<dbReference type="GO" id="GO:0005576">
    <property type="term" value="C:extracellular region"/>
    <property type="evidence" value="ECO:0007669"/>
    <property type="project" value="InterPro"/>
</dbReference>
<evidence type="ECO:0000259" key="8">
    <source>
        <dbReference type="PROSITE" id="PS50940"/>
    </source>
</evidence>
<evidence type="ECO:0000313" key="10">
    <source>
        <dbReference type="Proteomes" id="UP000682892"/>
    </source>
</evidence>
<keyword evidence="4" id="KW-1015">Disulfide bond</keyword>
<reference evidence="9" key="1">
    <citation type="submission" date="2005-10" db="EMBL/GenBank/DDBJ databases">
        <authorList>
            <person name="Loftus B.J."/>
            <person name="Nene V.M."/>
            <person name="Hannick L.I."/>
            <person name="Bidwell S."/>
            <person name="Haas B."/>
            <person name="Amedeo P."/>
            <person name="Orvis J."/>
            <person name="Wortman J.R."/>
            <person name="White O.R."/>
            <person name="Salzberg S."/>
            <person name="Shumway M."/>
            <person name="Koo H."/>
            <person name="Zhao Y."/>
            <person name="Holmes M."/>
            <person name="Miller J."/>
            <person name="Schatz M."/>
            <person name="Pop M."/>
            <person name="Pai G."/>
            <person name="Utterback T."/>
            <person name="Rogers Y.-H."/>
            <person name="Kravitz S."/>
            <person name="Fraser C.M."/>
        </authorList>
    </citation>
    <scope>NUCLEOTIDE SEQUENCE</scope>
    <source>
        <strain evidence="9">Liverpool</strain>
    </source>
</reference>
<feature type="compositionally biased region" description="Acidic residues" evidence="6">
    <location>
        <begin position="163"/>
        <end position="172"/>
    </location>
</feature>
<name>Q17MH6_AEDAE</name>
<dbReference type="eggNOG" id="ENOG502STR4">
    <property type="taxonomic scope" value="Eukaryota"/>
</dbReference>
<reference evidence="9" key="3">
    <citation type="submission" date="2012-09" db="EMBL/GenBank/DDBJ databases">
        <authorList>
            <consortium name="VectorBase"/>
        </authorList>
    </citation>
    <scope>NUCLEOTIDE SEQUENCE</scope>
    <source>
        <strain evidence="9">Liverpool</strain>
    </source>
</reference>
<dbReference type="PANTHER" id="PTHR23301">
    <property type="entry name" value="CHITIN BINDING PERITROPHIN-A"/>
    <property type="match status" value="1"/>
</dbReference>
<dbReference type="Gene3D" id="2.170.140.10">
    <property type="entry name" value="Chitin binding domain"/>
    <property type="match status" value="2"/>
</dbReference>
<accession>Q17MH6</accession>
<evidence type="ECO:0000256" key="5">
    <source>
        <dbReference type="ARBA" id="ARBA00023180"/>
    </source>
</evidence>
<dbReference type="GO" id="GO:0008061">
    <property type="term" value="F:chitin binding"/>
    <property type="evidence" value="ECO:0007669"/>
    <property type="project" value="UniProtKB-KW"/>
</dbReference>
<keyword evidence="3" id="KW-0677">Repeat</keyword>
<dbReference type="PANTHER" id="PTHR23301:SF106">
    <property type="entry name" value="CHITIN-BINDING TYPE-2 DOMAIN-CONTAINING PROTEIN-RELATED"/>
    <property type="match status" value="1"/>
</dbReference>
<feature type="chain" id="PRO_5014308212" evidence="7">
    <location>
        <begin position="25"/>
        <end position="398"/>
    </location>
</feature>
<feature type="signal peptide" evidence="7">
    <location>
        <begin position="1"/>
        <end position="24"/>
    </location>
</feature>
<dbReference type="SMART" id="SM00494">
    <property type="entry name" value="ChtBD2"/>
    <property type="match status" value="2"/>
</dbReference>
<sequence>MQRVLLLFLLRFIITIISIPHADLQTIGTDCNGKSFICIDSNQYQICIDQPGGRSETVDDVGHLCPPDTYCNNDEVVECGSTKPSGADGSPVSISGMDSFSVSSSTTMEILTAVMDSEIANFGTLDTIPAIPSETPEAISVVGDTAVLTPNTLTIPPISSTVETEEDMEENTTIDLGSTETDATTDGSSTDSTESLSSSTEPATSTFATISIESQPEDTAPETSMSIPLSTPPESPATTSTEGKSFVCKSPGRYPHESDCRKYYVCVPLQNGLSKLEVSCSFNMAYDPILQRCVANRQNLCQPLKDTFACISVGRFPDSSNPAHYVLCSKNGDAFQMYQLACPLGQRFNAVLGQCQNWFGPAVVITSDGMQTVAVDESEESDSQESDSESEESDDSSE</sequence>
<keyword evidence="2 7" id="KW-0732">Signal</keyword>
<feature type="domain" description="Chitin-binding type-2" evidence="8">
    <location>
        <begin position="245"/>
        <end position="303"/>
    </location>
</feature>
<dbReference type="VEuPathDB" id="VectorBase:AAEL017334"/>
<dbReference type="InterPro" id="IPR051940">
    <property type="entry name" value="Chitin_bind-dev_reg"/>
</dbReference>
<dbReference type="AlphaFoldDB" id="Q17MH6"/>
<dbReference type="HOGENOM" id="CLU_693017_0_0_1"/>
<feature type="region of interest" description="Disordered" evidence="6">
    <location>
        <begin position="154"/>
        <end position="247"/>
    </location>
</feature>
<feature type="region of interest" description="Disordered" evidence="6">
    <location>
        <begin position="372"/>
        <end position="398"/>
    </location>
</feature>
<gene>
    <name evidence="9" type="ORF">AaeL_AAEL001021</name>
</gene>
<keyword evidence="5" id="KW-0325">Glycoprotein</keyword>
<evidence type="ECO:0000256" key="2">
    <source>
        <dbReference type="ARBA" id="ARBA00022729"/>
    </source>
</evidence>
<dbReference type="InterPro" id="IPR002557">
    <property type="entry name" value="Chitin-bd_dom"/>
</dbReference>
<organism evidence="9 10">
    <name type="scientific">Aedes aegypti</name>
    <name type="common">Yellowfever mosquito</name>
    <name type="synonym">Culex aegypti</name>
    <dbReference type="NCBI Taxonomy" id="7159"/>
    <lineage>
        <taxon>Eukaryota</taxon>
        <taxon>Metazoa</taxon>
        <taxon>Ecdysozoa</taxon>
        <taxon>Arthropoda</taxon>
        <taxon>Hexapoda</taxon>
        <taxon>Insecta</taxon>
        <taxon>Pterygota</taxon>
        <taxon>Neoptera</taxon>
        <taxon>Endopterygota</taxon>
        <taxon>Diptera</taxon>
        <taxon>Nematocera</taxon>
        <taxon>Culicoidea</taxon>
        <taxon>Culicidae</taxon>
        <taxon>Culicinae</taxon>
        <taxon>Aedini</taxon>
        <taxon>Aedes</taxon>
        <taxon>Stegomyia</taxon>
    </lineage>
</organism>
<dbReference type="Proteomes" id="UP000682892">
    <property type="component" value="Chromosome 3"/>
</dbReference>
<evidence type="ECO:0000256" key="4">
    <source>
        <dbReference type="ARBA" id="ARBA00023157"/>
    </source>
</evidence>
<evidence type="ECO:0000313" key="9">
    <source>
        <dbReference type="EMBL" id="EAT47862.1"/>
    </source>
</evidence>
<protein>
    <submittedName>
        <fullName evidence="9">AAEL001021-PA</fullName>
    </submittedName>
</protein>
<dbReference type="Pfam" id="PF01607">
    <property type="entry name" value="CBM_14"/>
    <property type="match status" value="1"/>
</dbReference>
<keyword evidence="1" id="KW-0147">Chitin-binding</keyword>
<dbReference type="EMBL" id="CH477206">
    <property type="protein sequence ID" value="EAT47862.1"/>
    <property type="molecule type" value="Genomic_DNA"/>
</dbReference>
<reference evidence="9" key="2">
    <citation type="journal article" date="2007" name="Science">
        <title>Genome sequence of Aedes aegypti, a major arbovirus vector.</title>
        <authorList>
            <person name="Nene V."/>
            <person name="Wortman J.R."/>
            <person name="Lawson D."/>
            <person name="Haas B."/>
            <person name="Kodira C."/>
            <person name="Tu Z.J."/>
            <person name="Loftus B."/>
            <person name="Xi Z."/>
            <person name="Megy K."/>
            <person name="Grabherr M."/>
            <person name="Ren Q."/>
            <person name="Zdobnov E.M."/>
            <person name="Lobo N.F."/>
            <person name="Campbell K.S."/>
            <person name="Brown S.E."/>
            <person name="Bonaldo M.F."/>
            <person name="Zhu J."/>
            <person name="Sinkins S.P."/>
            <person name="Hogenkamp D.G."/>
            <person name="Amedeo P."/>
            <person name="Arensburger P."/>
            <person name="Atkinson P.W."/>
            <person name="Bidwell S."/>
            <person name="Biedler J."/>
            <person name="Birney E."/>
            <person name="Bruggner R.V."/>
            <person name="Costas J."/>
            <person name="Coy M.R."/>
            <person name="Crabtree J."/>
            <person name="Crawford M."/>
            <person name="Debruyn B."/>
            <person name="Decaprio D."/>
            <person name="Eiglmeier K."/>
            <person name="Eisenstadt E."/>
            <person name="El-Dorry H."/>
            <person name="Gelbart W.M."/>
            <person name="Gomes S.L."/>
            <person name="Hammond M."/>
            <person name="Hannick L.I."/>
            <person name="Hogan J.R."/>
            <person name="Holmes M.H."/>
            <person name="Jaffe D."/>
            <person name="Johnston J.S."/>
            <person name="Kennedy R.C."/>
            <person name="Koo H."/>
            <person name="Kravitz S."/>
            <person name="Kriventseva E.V."/>
            <person name="Kulp D."/>
            <person name="Labutti K."/>
            <person name="Lee E."/>
            <person name="Li S."/>
            <person name="Lovin D.D."/>
            <person name="Mao C."/>
            <person name="Mauceli E."/>
            <person name="Menck C.F."/>
            <person name="Miller J.R."/>
            <person name="Montgomery P."/>
            <person name="Mori A."/>
            <person name="Nascimento A.L."/>
            <person name="Naveira H.F."/>
            <person name="Nusbaum C."/>
            <person name="O'leary S."/>
            <person name="Orvis J."/>
            <person name="Pertea M."/>
            <person name="Quesneville H."/>
            <person name="Reidenbach K.R."/>
            <person name="Rogers Y.H."/>
            <person name="Roth C.W."/>
            <person name="Schneider J.R."/>
            <person name="Schatz M."/>
            <person name="Shumway M."/>
            <person name="Stanke M."/>
            <person name="Stinson E.O."/>
            <person name="Tubio J.M."/>
            <person name="Vanzee J.P."/>
            <person name="Verjovski-Almeida S."/>
            <person name="Werner D."/>
            <person name="White O."/>
            <person name="Wyder S."/>
            <person name="Zeng Q."/>
            <person name="Zhao Q."/>
            <person name="Zhao Y."/>
            <person name="Hill C.A."/>
            <person name="Raikhel A.S."/>
            <person name="Soares M.B."/>
            <person name="Knudson D.L."/>
            <person name="Lee N.H."/>
            <person name="Galagan J."/>
            <person name="Salzberg S.L."/>
            <person name="Paulsen I.T."/>
            <person name="Dimopoulos G."/>
            <person name="Collins F.H."/>
            <person name="Birren B."/>
            <person name="Fraser-Liggett C.M."/>
            <person name="Severson D.W."/>
        </authorList>
    </citation>
    <scope>NUCLEOTIDE SEQUENCE [LARGE SCALE GENOMIC DNA]</scope>
    <source>
        <strain evidence="9">Liverpool</strain>
    </source>
</reference>
<evidence type="ECO:0000256" key="3">
    <source>
        <dbReference type="ARBA" id="ARBA00022737"/>
    </source>
</evidence>
<dbReference type="SUPFAM" id="SSF57625">
    <property type="entry name" value="Invertebrate chitin-binding proteins"/>
    <property type="match status" value="2"/>
</dbReference>
<feature type="compositionally biased region" description="Acidic residues" evidence="6">
    <location>
        <begin position="376"/>
        <end position="398"/>
    </location>
</feature>
<feature type="compositionally biased region" description="Low complexity" evidence="6">
    <location>
        <begin position="178"/>
        <end position="206"/>
    </location>
</feature>
<dbReference type="STRING" id="7159.Q17MH6"/>
<evidence type="ECO:0000256" key="7">
    <source>
        <dbReference type="SAM" id="SignalP"/>
    </source>
</evidence>
<proteinExistence type="predicted"/>
<dbReference type="PaxDb" id="7159-AAEL001021-PA"/>
<evidence type="ECO:0000256" key="1">
    <source>
        <dbReference type="ARBA" id="ARBA00022669"/>
    </source>
</evidence>
<dbReference type="OMA" id="LHEYAVQ"/>
<dbReference type="PROSITE" id="PS50940">
    <property type="entry name" value="CHIT_BIND_II"/>
    <property type="match status" value="1"/>
</dbReference>
<dbReference type="InterPro" id="IPR036508">
    <property type="entry name" value="Chitin-bd_dom_sf"/>
</dbReference>
<evidence type="ECO:0000256" key="6">
    <source>
        <dbReference type="SAM" id="MobiDB-lite"/>
    </source>
</evidence>